<sequence length="193" mass="20735">MTRIIAGSARGRKIAVPAEGTRPTSDRAREGLFSALNARLEFPGARVLDLFAGSGALGLEAASRGADRVVLVDASQDACEIIRGNAAVLADVDAQIDVVAASALDYVARTGERFDLVLADPPYAVDNDELVELLDQLPRVLNPDAMVVIEREVRSAEAPWPEGFVPTTQKLKRRTYGKARMDVANYRGTENDG</sequence>
<protein>
    <submittedName>
        <fullName evidence="3">16S rRNA (Guanine(966)-N(2))-methyltransferase RsmD</fullName>
        <ecNumber evidence="3">2.1.1.171</ecNumber>
    </submittedName>
</protein>
<dbReference type="CDD" id="cd02440">
    <property type="entry name" value="AdoMet_MTases"/>
    <property type="match status" value="1"/>
</dbReference>
<dbReference type="InterPro" id="IPR029063">
    <property type="entry name" value="SAM-dependent_MTases_sf"/>
</dbReference>
<gene>
    <name evidence="3" type="primary">rsmD</name>
    <name evidence="3" type="ORF">QPX42_01100</name>
</gene>
<evidence type="ECO:0000313" key="4">
    <source>
        <dbReference type="Proteomes" id="UP001224412"/>
    </source>
</evidence>
<dbReference type="InterPro" id="IPR004398">
    <property type="entry name" value="RNA_MeTrfase_RsmD"/>
</dbReference>
<dbReference type="AlphaFoldDB" id="A0AAP4BNV7"/>
<dbReference type="EC" id="2.1.1.171" evidence="3"/>
<keyword evidence="1 3" id="KW-0489">Methyltransferase</keyword>
<reference evidence="3" key="1">
    <citation type="submission" date="2023-05" db="EMBL/GenBank/DDBJ databases">
        <title>Metabolic capabilities are highly conserved among human nasal-associated Corynebacterium species in pangenomic analyses.</title>
        <authorList>
            <person name="Tran T.H."/>
            <person name="Roberts A.Q."/>
            <person name="Escapa I.F."/>
            <person name="Gao W."/>
            <person name="Conlan S."/>
            <person name="Kong H."/>
            <person name="Segre J.A."/>
            <person name="Kelly M.S."/>
            <person name="Lemon K.P."/>
        </authorList>
    </citation>
    <scope>NUCLEOTIDE SEQUENCE</scope>
    <source>
        <strain evidence="3">KPL2773</strain>
    </source>
</reference>
<dbReference type="PROSITE" id="PS00092">
    <property type="entry name" value="N6_MTASE"/>
    <property type="match status" value="1"/>
</dbReference>
<dbReference type="InterPro" id="IPR002052">
    <property type="entry name" value="DNA_methylase_N6_adenine_CS"/>
</dbReference>
<dbReference type="PIRSF" id="PIRSF004553">
    <property type="entry name" value="CHP00095"/>
    <property type="match status" value="1"/>
</dbReference>
<proteinExistence type="predicted"/>
<dbReference type="Gene3D" id="3.40.50.150">
    <property type="entry name" value="Vaccinia Virus protein VP39"/>
    <property type="match status" value="1"/>
</dbReference>
<accession>A0AAP4BNV7</accession>
<evidence type="ECO:0000256" key="1">
    <source>
        <dbReference type="ARBA" id="ARBA00022603"/>
    </source>
</evidence>
<organism evidence="3 4">
    <name type="scientific">Corynebacterium pseudodiphtheriticum</name>
    <dbReference type="NCBI Taxonomy" id="37637"/>
    <lineage>
        <taxon>Bacteria</taxon>
        <taxon>Bacillati</taxon>
        <taxon>Actinomycetota</taxon>
        <taxon>Actinomycetes</taxon>
        <taxon>Mycobacteriales</taxon>
        <taxon>Corynebacteriaceae</taxon>
        <taxon>Corynebacterium</taxon>
    </lineage>
</organism>
<comment type="caution">
    <text evidence="3">The sequence shown here is derived from an EMBL/GenBank/DDBJ whole genome shotgun (WGS) entry which is preliminary data.</text>
</comment>
<dbReference type="PANTHER" id="PTHR43542:SF1">
    <property type="entry name" value="METHYLTRANSFERASE"/>
    <property type="match status" value="1"/>
</dbReference>
<dbReference type="RefSeq" id="WP_284588777.1">
    <property type="nucleotide sequence ID" value="NZ_JASNUC010000003.1"/>
</dbReference>
<dbReference type="NCBIfam" id="TIGR00095">
    <property type="entry name" value="16S rRNA (guanine(966)-N(2))-methyltransferase RsmD"/>
    <property type="match status" value="1"/>
</dbReference>
<evidence type="ECO:0000256" key="2">
    <source>
        <dbReference type="ARBA" id="ARBA00022679"/>
    </source>
</evidence>
<dbReference type="EMBL" id="JASNVH010000002">
    <property type="protein sequence ID" value="MDK4306157.1"/>
    <property type="molecule type" value="Genomic_DNA"/>
</dbReference>
<dbReference type="PANTHER" id="PTHR43542">
    <property type="entry name" value="METHYLTRANSFERASE"/>
    <property type="match status" value="1"/>
</dbReference>
<dbReference type="SUPFAM" id="SSF53335">
    <property type="entry name" value="S-adenosyl-L-methionine-dependent methyltransferases"/>
    <property type="match status" value="1"/>
</dbReference>
<dbReference type="GO" id="GO:0003676">
    <property type="term" value="F:nucleic acid binding"/>
    <property type="evidence" value="ECO:0007669"/>
    <property type="project" value="InterPro"/>
</dbReference>
<dbReference type="GO" id="GO:0052913">
    <property type="term" value="F:16S rRNA (guanine(966)-N(2))-methyltransferase activity"/>
    <property type="evidence" value="ECO:0007669"/>
    <property type="project" value="UniProtKB-EC"/>
</dbReference>
<dbReference type="Proteomes" id="UP001224412">
    <property type="component" value="Unassembled WGS sequence"/>
</dbReference>
<keyword evidence="2 3" id="KW-0808">Transferase</keyword>
<evidence type="ECO:0000313" key="3">
    <source>
        <dbReference type="EMBL" id="MDK4306157.1"/>
    </source>
</evidence>
<name>A0AAP4BNV7_9CORY</name>
<dbReference type="Pfam" id="PF03602">
    <property type="entry name" value="Cons_hypoth95"/>
    <property type="match status" value="1"/>
</dbReference>